<evidence type="ECO:0000256" key="8">
    <source>
        <dbReference type="SAM" id="SignalP"/>
    </source>
</evidence>
<evidence type="ECO:0000256" key="2">
    <source>
        <dbReference type="ARBA" id="ARBA00022614"/>
    </source>
</evidence>
<keyword evidence="6" id="KW-1133">Transmembrane helix</keyword>
<evidence type="ECO:0000256" key="4">
    <source>
        <dbReference type="ARBA" id="ARBA00022729"/>
    </source>
</evidence>
<dbReference type="Pfam" id="PF12819">
    <property type="entry name" value="Malectin_like"/>
    <property type="match status" value="1"/>
</dbReference>
<dbReference type="Proteomes" id="UP000187406">
    <property type="component" value="Unassembled WGS sequence"/>
</dbReference>
<dbReference type="SUPFAM" id="SSF52058">
    <property type="entry name" value="L domain-like"/>
    <property type="match status" value="1"/>
</dbReference>
<dbReference type="InParanoid" id="A0A1Q3D538"/>
<proteinExistence type="predicted"/>
<dbReference type="InterPro" id="IPR001611">
    <property type="entry name" value="Leu-rich_rpt"/>
</dbReference>
<reference evidence="11" key="1">
    <citation type="submission" date="2016-04" db="EMBL/GenBank/DDBJ databases">
        <title>Cephalotus genome sequencing.</title>
        <authorList>
            <person name="Fukushima K."/>
            <person name="Hasebe M."/>
            <person name="Fang X."/>
        </authorList>
    </citation>
    <scope>NUCLEOTIDE SEQUENCE [LARGE SCALE GENOMIC DNA]</scope>
    <source>
        <strain evidence="11">cv. St1</strain>
    </source>
</reference>
<gene>
    <name evidence="10" type="ORF">CFOL_v3_31016</name>
</gene>
<comment type="caution">
    <text evidence="10">The sequence shown here is derived from an EMBL/GenBank/DDBJ whole genome shotgun (WGS) entry which is preliminary data.</text>
</comment>
<dbReference type="PANTHER" id="PTHR45631">
    <property type="entry name" value="OS07G0107800 PROTEIN-RELATED"/>
    <property type="match status" value="1"/>
</dbReference>
<evidence type="ECO:0000256" key="3">
    <source>
        <dbReference type="ARBA" id="ARBA00022692"/>
    </source>
</evidence>
<keyword evidence="2" id="KW-0433">Leucine-rich repeat</keyword>
<dbReference type="FunCoup" id="A0A1Q3D538">
    <property type="interactions" value="14"/>
</dbReference>
<dbReference type="InterPro" id="IPR032675">
    <property type="entry name" value="LRR_dom_sf"/>
</dbReference>
<evidence type="ECO:0000313" key="10">
    <source>
        <dbReference type="EMBL" id="GAV87590.1"/>
    </source>
</evidence>
<dbReference type="GO" id="GO:0016020">
    <property type="term" value="C:membrane"/>
    <property type="evidence" value="ECO:0007669"/>
    <property type="project" value="UniProtKB-SubCell"/>
</dbReference>
<dbReference type="OrthoDB" id="1394818at2759"/>
<comment type="subcellular location">
    <subcellularLocation>
        <location evidence="1">Membrane</location>
        <topology evidence="1">Single-pass membrane protein</topology>
    </subcellularLocation>
</comment>
<evidence type="ECO:0000256" key="5">
    <source>
        <dbReference type="ARBA" id="ARBA00022737"/>
    </source>
</evidence>
<keyword evidence="4 8" id="KW-0732">Signal</keyword>
<evidence type="ECO:0000256" key="6">
    <source>
        <dbReference type="ARBA" id="ARBA00022989"/>
    </source>
</evidence>
<evidence type="ECO:0000313" key="11">
    <source>
        <dbReference type="Proteomes" id="UP000187406"/>
    </source>
</evidence>
<feature type="chain" id="PRO_5010231997" evidence="8">
    <location>
        <begin position="20"/>
        <end position="501"/>
    </location>
</feature>
<evidence type="ECO:0000256" key="1">
    <source>
        <dbReference type="ARBA" id="ARBA00004167"/>
    </source>
</evidence>
<keyword evidence="5" id="KW-0677">Repeat</keyword>
<dbReference type="Gene3D" id="3.80.10.10">
    <property type="entry name" value="Ribonuclease Inhibitor"/>
    <property type="match status" value="1"/>
</dbReference>
<dbReference type="EMBL" id="BDDD01004401">
    <property type="protein sequence ID" value="GAV87590.1"/>
    <property type="molecule type" value="Genomic_DNA"/>
</dbReference>
<sequence>MSLSIFLLWLVSMPLFAHSLPDPKGFLLNCGASNEITSSNLKYIPDEGFISVGNKSIVNTPNLLPILSTLRYFPDKQARKYCYVFPVIKGGRYLIKTTYYYGGFDGGNEPPVFDQIIQGTKWNIVNTKDDYANGMSSYYEIVVAAAGTTLSVCLARNAQTVSSPFISALEVESLDDSVYNSTDFTKYALSTVARSFFGSDGDMISFPDDPFNRLWQPFKDENPSVMSQTSINPSDFWNLPPKKALAAAINQSRNKTLLLKWPAMSLPSTKYYIALYFQDHRPRYPTNWRVFNVSVNGQNFYSNLNVTTNGVTVYSSQWPLSGQTEIILTPASNMPVGPLINAAEVLQILPIGGRTQTRDVMAMEDLARNLDNPPADWSGDPCLPHENSWTGVTCSSDKFARVVTVNLTSYGLSGSLPPTIANLTGLTNLWLGGNQLSGTIPEMGTLKKLETLHLENNEFEKSIPQSLGQLPKIREIFVQNNKLDGKMPQSLQNRNDINLQV</sequence>
<evidence type="ECO:0000259" key="9">
    <source>
        <dbReference type="Pfam" id="PF12819"/>
    </source>
</evidence>
<dbReference type="AlphaFoldDB" id="A0A1Q3D538"/>
<feature type="signal peptide" evidence="8">
    <location>
        <begin position="1"/>
        <end position="19"/>
    </location>
</feature>
<evidence type="ECO:0000256" key="7">
    <source>
        <dbReference type="ARBA" id="ARBA00023136"/>
    </source>
</evidence>
<protein>
    <submittedName>
        <fullName evidence="10">LRR_4 domain-containing protein/Malectin_like domain-containing protein</fullName>
    </submittedName>
</protein>
<feature type="domain" description="Malectin-like" evidence="9">
    <location>
        <begin position="28"/>
        <end position="347"/>
    </location>
</feature>
<dbReference type="Pfam" id="PF13855">
    <property type="entry name" value="LRR_8"/>
    <property type="match status" value="1"/>
</dbReference>
<keyword evidence="3" id="KW-0812">Transmembrane</keyword>
<name>A0A1Q3D538_CEPFO</name>
<keyword evidence="11" id="KW-1185">Reference proteome</keyword>
<keyword evidence="7" id="KW-0472">Membrane</keyword>
<dbReference type="FunFam" id="3.80.10.10:FF:000129">
    <property type="entry name" value="Leucine-rich repeat receptor-like kinase"/>
    <property type="match status" value="1"/>
</dbReference>
<dbReference type="PANTHER" id="PTHR45631:SF45">
    <property type="entry name" value="LEUCINE-RICH REPEAT (LRR) FAMILY PROTEIN"/>
    <property type="match status" value="1"/>
</dbReference>
<dbReference type="Gene3D" id="2.60.120.430">
    <property type="entry name" value="Galactose-binding lectin"/>
    <property type="match status" value="1"/>
</dbReference>
<organism evidence="10 11">
    <name type="scientific">Cephalotus follicularis</name>
    <name type="common">Albany pitcher plant</name>
    <dbReference type="NCBI Taxonomy" id="3775"/>
    <lineage>
        <taxon>Eukaryota</taxon>
        <taxon>Viridiplantae</taxon>
        <taxon>Streptophyta</taxon>
        <taxon>Embryophyta</taxon>
        <taxon>Tracheophyta</taxon>
        <taxon>Spermatophyta</taxon>
        <taxon>Magnoliopsida</taxon>
        <taxon>eudicotyledons</taxon>
        <taxon>Gunneridae</taxon>
        <taxon>Pentapetalae</taxon>
        <taxon>rosids</taxon>
        <taxon>fabids</taxon>
        <taxon>Oxalidales</taxon>
        <taxon>Cephalotaceae</taxon>
        <taxon>Cephalotus</taxon>
    </lineage>
</organism>
<dbReference type="InterPro" id="IPR024788">
    <property type="entry name" value="Malectin-like_Carb-bd_dom"/>
</dbReference>
<accession>A0A1Q3D538</accession>
<dbReference type="STRING" id="3775.A0A1Q3D538"/>